<evidence type="ECO:0000256" key="1">
    <source>
        <dbReference type="ARBA" id="ARBA00007812"/>
    </source>
</evidence>
<evidence type="ECO:0000256" key="2">
    <source>
        <dbReference type="ARBA" id="ARBA00023052"/>
    </source>
</evidence>
<proteinExistence type="inferred from homology"/>
<dbReference type="PANTHER" id="PTHR18968:SF142">
    <property type="entry name" value="ACETOLACTATE SYNTHASE"/>
    <property type="match status" value="1"/>
</dbReference>
<evidence type="ECO:0000259" key="6">
    <source>
        <dbReference type="Pfam" id="PF02776"/>
    </source>
</evidence>
<dbReference type="InterPro" id="IPR045229">
    <property type="entry name" value="TPP_enz"/>
</dbReference>
<dbReference type="InterPro" id="IPR012000">
    <property type="entry name" value="Thiamin_PyroP_enz_cen_dom"/>
</dbReference>
<dbReference type="GO" id="GO:0009099">
    <property type="term" value="P:L-valine biosynthetic process"/>
    <property type="evidence" value="ECO:0007669"/>
    <property type="project" value="TreeGrafter"/>
</dbReference>
<evidence type="ECO:0000259" key="5">
    <source>
        <dbReference type="Pfam" id="PF02775"/>
    </source>
</evidence>
<comment type="caution">
    <text evidence="7">The sequence shown here is derived from an EMBL/GenBank/DDBJ whole genome shotgun (WGS) entry which is preliminary data.</text>
</comment>
<dbReference type="Pfam" id="PF00205">
    <property type="entry name" value="TPP_enzyme_M"/>
    <property type="match status" value="1"/>
</dbReference>
<accession>A0A1E5NIG7</accession>
<name>A0A1E5NIG7_9SPIR</name>
<dbReference type="InterPro" id="IPR029061">
    <property type="entry name" value="THDP-binding"/>
</dbReference>
<dbReference type="InterPro" id="IPR029035">
    <property type="entry name" value="DHS-like_NAD/FAD-binding_dom"/>
</dbReference>
<dbReference type="InterPro" id="IPR011766">
    <property type="entry name" value="TPP_enzyme_TPP-bd"/>
</dbReference>
<feature type="domain" description="Thiamine pyrophosphate enzyme central" evidence="4">
    <location>
        <begin position="199"/>
        <end position="335"/>
    </location>
</feature>
<organism evidence="7 8">
    <name type="scientific">Brachyspira hampsonii</name>
    <dbReference type="NCBI Taxonomy" id="1287055"/>
    <lineage>
        <taxon>Bacteria</taxon>
        <taxon>Pseudomonadati</taxon>
        <taxon>Spirochaetota</taxon>
        <taxon>Spirochaetia</taxon>
        <taxon>Brachyspirales</taxon>
        <taxon>Brachyspiraceae</taxon>
        <taxon>Brachyspira</taxon>
    </lineage>
</organism>
<reference evidence="7 8" key="1">
    <citation type="submission" date="2016-08" db="EMBL/GenBank/DDBJ databases">
        <title>Characterization and recognition of Brachyspira hampsonii sp. nov., a novel intestinal spirochete that is pathogenic to pigs.</title>
        <authorList>
            <person name="Mirajkar N."/>
            <person name="La T."/>
            <person name="Phillips N."/>
            <person name="Hampson D."/>
            <person name="Gebhart C."/>
        </authorList>
    </citation>
    <scope>NUCLEOTIDE SEQUENCE [LARGE SCALE GENOMIC DNA]</scope>
    <source>
        <strain evidence="7 8">P280/1</strain>
    </source>
</reference>
<dbReference type="FunFam" id="3.40.50.970:FF:000007">
    <property type="entry name" value="Acetolactate synthase"/>
    <property type="match status" value="1"/>
</dbReference>
<dbReference type="GO" id="GO:0030976">
    <property type="term" value="F:thiamine pyrophosphate binding"/>
    <property type="evidence" value="ECO:0007669"/>
    <property type="project" value="InterPro"/>
</dbReference>
<gene>
    <name evidence="7" type="ORF">BFL38_10925</name>
</gene>
<dbReference type="EMBL" id="MDCO01000001">
    <property type="protein sequence ID" value="OEJ15962.1"/>
    <property type="molecule type" value="Genomic_DNA"/>
</dbReference>
<dbReference type="RefSeq" id="WP_069725433.1">
    <property type="nucleotide sequence ID" value="NZ_MDCO01000001.1"/>
</dbReference>
<sequence>MKVSDFIFKFLNEEYNVKDVFMVSGGGAMHLNDSVGNNKNINVICCHHEQACAIAADGYSRINGNLSVVNVTTGPGGTNALTGVIGEYLDSVPVLYISGQVKFETTIESCRELNLRQLGDQEINIIDIVKPVTKYASMVKDPLRIKYEIQKAIHIAKSGRKGPVWLDVPLDVQASVIDENNLEEYKIENINTPIIKEQIDEVINILQNAKSPVIIAGHGIRLSNSIKKFYKLIDKLDIPVLSTFNGFDIIPTDNKNYVGRIGTIGNRYGNIILQNADVVLSLASRNNIRQISYNYENFAKNAKHIIAVDIDNAELNKPTINYTLKINNDVHLFINTLNDSLENIEVNKHTKWREWTLNIKNKYSKLLDEYTVSNDVNPYYFTYELTNKLSNDDIVTCTNATPSLALFQVGIVKENNRMFCNSGCAAMGFGLPASIGAAVASKDKNVICLEGDGSLMMNIQELQTISHYNLNIKLFLYNNNEYASIRQTQDSFFKRRTGCDFNSGVSFPNWEFIAKAFNLKYYCIDKKENINNMLDEILNINGPIFCNVILEKDYLFLPKISSKELPNGKMVSRSLEDMTPLLSKEELGENIYKG</sequence>
<keyword evidence="2 3" id="KW-0786">Thiamine pyrophosphate</keyword>
<feature type="domain" description="Thiamine pyrophosphate enzyme TPP-binding" evidence="5">
    <location>
        <begin position="411"/>
        <end position="548"/>
    </location>
</feature>
<dbReference type="Proteomes" id="UP000095247">
    <property type="component" value="Unassembled WGS sequence"/>
</dbReference>
<dbReference type="Pfam" id="PF02776">
    <property type="entry name" value="TPP_enzyme_N"/>
    <property type="match status" value="1"/>
</dbReference>
<dbReference type="Pfam" id="PF02775">
    <property type="entry name" value="TPP_enzyme_C"/>
    <property type="match status" value="1"/>
</dbReference>
<protein>
    <submittedName>
        <fullName evidence="7">Thiamine pyrophosphate-binding protein</fullName>
    </submittedName>
</protein>
<dbReference type="CDD" id="cd07035">
    <property type="entry name" value="TPP_PYR_POX_like"/>
    <property type="match status" value="1"/>
</dbReference>
<evidence type="ECO:0000313" key="8">
    <source>
        <dbReference type="Proteomes" id="UP000095247"/>
    </source>
</evidence>
<dbReference type="GO" id="GO:0005948">
    <property type="term" value="C:acetolactate synthase complex"/>
    <property type="evidence" value="ECO:0007669"/>
    <property type="project" value="TreeGrafter"/>
</dbReference>
<dbReference type="AlphaFoldDB" id="A0A1E5NIG7"/>
<dbReference type="GO" id="GO:0050660">
    <property type="term" value="F:flavin adenine dinucleotide binding"/>
    <property type="evidence" value="ECO:0007669"/>
    <property type="project" value="TreeGrafter"/>
</dbReference>
<dbReference type="PANTHER" id="PTHR18968">
    <property type="entry name" value="THIAMINE PYROPHOSPHATE ENZYMES"/>
    <property type="match status" value="1"/>
</dbReference>
<dbReference type="GO" id="GO:0003984">
    <property type="term" value="F:acetolactate synthase activity"/>
    <property type="evidence" value="ECO:0007669"/>
    <property type="project" value="TreeGrafter"/>
</dbReference>
<dbReference type="SUPFAM" id="SSF52518">
    <property type="entry name" value="Thiamin diphosphate-binding fold (THDP-binding)"/>
    <property type="match status" value="2"/>
</dbReference>
<evidence type="ECO:0000313" key="7">
    <source>
        <dbReference type="EMBL" id="OEJ15962.1"/>
    </source>
</evidence>
<dbReference type="SUPFAM" id="SSF52467">
    <property type="entry name" value="DHS-like NAD/FAD-binding domain"/>
    <property type="match status" value="1"/>
</dbReference>
<evidence type="ECO:0000256" key="3">
    <source>
        <dbReference type="RuleBase" id="RU362132"/>
    </source>
</evidence>
<dbReference type="Gene3D" id="3.40.50.1220">
    <property type="entry name" value="TPP-binding domain"/>
    <property type="match status" value="1"/>
</dbReference>
<comment type="similarity">
    <text evidence="1 3">Belongs to the TPP enzyme family.</text>
</comment>
<feature type="domain" description="Thiamine pyrophosphate enzyme N-terminal TPP-binding" evidence="6">
    <location>
        <begin position="1"/>
        <end position="105"/>
    </location>
</feature>
<dbReference type="GO" id="GO:0000287">
    <property type="term" value="F:magnesium ion binding"/>
    <property type="evidence" value="ECO:0007669"/>
    <property type="project" value="InterPro"/>
</dbReference>
<dbReference type="Gene3D" id="3.40.50.970">
    <property type="match status" value="2"/>
</dbReference>
<dbReference type="GO" id="GO:0009097">
    <property type="term" value="P:isoleucine biosynthetic process"/>
    <property type="evidence" value="ECO:0007669"/>
    <property type="project" value="TreeGrafter"/>
</dbReference>
<evidence type="ECO:0000259" key="4">
    <source>
        <dbReference type="Pfam" id="PF00205"/>
    </source>
</evidence>
<dbReference type="InterPro" id="IPR012001">
    <property type="entry name" value="Thiamin_PyroP_enz_TPP-bd_dom"/>
</dbReference>